<gene>
    <name evidence="2" type="ORF">SAMN05444267_101925</name>
</gene>
<name>A0A1M7BA56_9FLAO</name>
<feature type="domain" description="DUF6759" evidence="1">
    <location>
        <begin position="108"/>
        <end position="199"/>
    </location>
</feature>
<proteinExistence type="predicted"/>
<keyword evidence="3" id="KW-1185">Reference proteome</keyword>
<organism evidence="2 3">
    <name type="scientific">Chryseobacterium polytrichastri</name>
    <dbReference type="NCBI Taxonomy" id="1302687"/>
    <lineage>
        <taxon>Bacteria</taxon>
        <taxon>Pseudomonadati</taxon>
        <taxon>Bacteroidota</taxon>
        <taxon>Flavobacteriia</taxon>
        <taxon>Flavobacteriales</taxon>
        <taxon>Weeksellaceae</taxon>
        <taxon>Chryseobacterium group</taxon>
        <taxon>Chryseobacterium</taxon>
    </lineage>
</organism>
<protein>
    <recommendedName>
        <fullName evidence="1">DUF6759 domain-containing protein</fullName>
    </recommendedName>
</protein>
<dbReference type="Proteomes" id="UP000184364">
    <property type="component" value="Unassembled WGS sequence"/>
</dbReference>
<dbReference type="InterPro" id="IPR046647">
    <property type="entry name" value="DUF6759"/>
</dbReference>
<dbReference type="STRING" id="1302687.SAMN05444267_101925"/>
<dbReference type="OrthoDB" id="1451508at2"/>
<evidence type="ECO:0000313" key="2">
    <source>
        <dbReference type="EMBL" id="SHL51756.1"/>
    </source>
</evidence>
<evidence type="ECO:0000259" key="1">
    <source>
        <dbReference type="Pfam" id="PF20545"/>
    </source>
</evidence>
<sequence length="212" mass="24042">MKKNTFILSLLLVMIGNSFHAQKKSKNILKSTNIKEIEEYLSTTFPEDPKKSVLKPKLIALKNEAWTKGKKDAKPMEARPVISEIPSSVMRNSKDAEEFKRLIMETTKEHKEKTVQLLNAMINEDISKKEVILLFKNNSDCNLVLKIEGKDFYNMAIPAHGENFIVINKGSYILNSNVCDVKYSSQKDIKKNTLLTISNPSQVGNKPISNNK</sequence>
<dbReference type="Pfam" id="PF20545">
    <property type="entry name" value="DUF6759"/>
    <property type="match status" value="1"/>
</dbReference>
<dbReference type="RefSeq" id="WP_073293407.1">
    <property type="nucleotide sequence ID" value="NZ_FRAV01000019.1"/>
</dbReference>
<reference evidence="3" key="1">
    <citation type="submission" date="2016-11" db="EMBL/GenBank/DDBJ databases">
        <authorList>
            <person name="Varghese N."/>
            <person name="Submissions S."/>
        </authorList>
    </citation>
    <scope>NUCLEOTIDE SEQUENCE [LARGE SCALE GENOMIC DNA]</scope>
    <source>
        <strain evidence="3">DSM 26899</strain>
    </source>
</reference>
<dbReference type="EMBL" id="FRAV01000019">
    <property type="protein sequence ID" value="SHL51756.1"/>
    <property type="molecule type" value="Genomic_DNA"/>
</dbReference>
<accession>A0A1M7BA56</accession>
<dbReference type="AlphaFoldDB" id="A0A1M7BA56"/>
<evidence type="ECO:0000313" key="3">
    <source>
        <dbReference type="Proteomes" id="UP000184364"/>
    </source>
</evidence>